<reference evidence="7" key="1">
    <citation type="journal article" date="2017" name="Nat. Microbiol.">
        <title>Global analysis of biosynthetic gene clusters reveals vast potential of secondary metabolite production in Penicillium species.</title>
        <authorList>
            <person name="Nielsen J.C."/>
            <person name="Grijseels S."/>
            <person name="Prigent S."/>
            <person name="Ji B."/>
            <person name="Dainat J."/>
            <person name="Nielsen K.F."/>
            <person name="Frisvad J.C."/>
            <person name="Workman M."/>
            <person name="Nielsen J."/>
        </authorList>
    </citation>
    <scope>NUCLEOTIDE SEQUENCE [LARGE SCALE GENOMIC DNA]</scope>
    <source>
        <strain evidence="7">IBT 24891</strain>
    </source>
</reference>
<evidence type="ECO:0000256" key="1">
    <source>
        <dbReference type="ARBA" id="ARBA00004123"/>
    </source>
</evidence>
<keyword evidence="7" id="KW-1185">Reference proteome</keyword>
<feature type="region of interest" description="Disordered" evidence="4">
    <location>
        <begin position="276"/>
        <end position="296"/>
    </location>
</feature>
<gene>
    <name evidence="6" type="ORF">PENSTE_c015G07263</name>
</gene>
<dbReference type="PANTHER" id="PTHR40621:SF7">
    <property type="entry name" value="BZIP DOMAIN-CONTAINING PROTEIN"/>
    <property type="match status" value="1"/>
</dbReference>
<name>A0A1V6T025_9EURO</name>
<keyword evidence="3" id="KW-0175">Coiled coil</keyword>
<dbReference type="PROSITE" id="PS00036">
    <property type="entry name" value="BZIP_BASIC"/>
    <property type="match status" value="1"/>
</dbReference>
<feature type="region of interest" description="Disordered" evidence="4">
    <location>
        <begin position="320"/>
        <end position="351"/>
    </location>
</feature>
<feature type="region of interest" description="Disordered" evidence="4">
    <location>
        <begin position="156"/>
        <end position="204"/>
    </location>
</feature>
<evidence type="ECO:0000256" key="4">
    <source>
        <dbReference type="SAM" id="MobiDB-lite"/>
    </source>
</evidence>
<feature type="compositionally biased region" description="Polar residues" evidence="4">
    <location>
        <begin position="156"/>
        <end position="169"/>
    </location>
</feature>
<evidence type="ECO:0000313" key="6">
    <source>
        <dbReference type="EMBL" id="OQE19461.1"/>
    </source>
</evidence>
<comment type="subcellular location">
    <subcellularLocation>
        <location evidence="1">Nucleus</location>
    </subcellularLocation>
</comment>
<dbReference type="GO" id="GO:0090575">
    <property type="term" value="C:RNA polymerase II transcription regulator complex"/>
    <property type="evidence" value="ECO:0007669"/>
    <property type="project" value="TreeGrafter"/>
</dbReference>
<dbReference type="InterPro" id="IPR004827">
    <property type="entry name" value="bZIP"/>
</dbReference>
<dbReference type="InterPro" id="IPR050936">
    <property type="entry name" value="AP-1-like"/>
</dbReference>
<sequence length="521" mass="55812">MATTGVAPTPALATAPAVALAPALAARPSVAPSPGPGTPGSVTSKEWVIPPRPKPGRKPATDTPPTKRKAQNRAAQRAFRERRAARVQELEEQIKEIEDGHDIHVAGLSEQINNLSSEVEQCREEMGWWRDRCHSLEKEVSIERSAKEALVKEFRTSFSPSNSNKSTIPDSVPLPPRTRPSTRSSRMEGIVPTSADRNKEDDPQNVPLGCNDCSQTHCQCIEDAFGTPIDTHESSRARHPPHGVGSPEREHAEPEIKPDPEEMEIDFTSRFAAVPAQSTTTHTHNHNDSEASSPPVDPCGFCQDGTPCICAEMAAQEQQQSRGRRNSFENPRLAPIQSISQFTPPPSDGDVRSEVTLPPISEATNPCANGPGTCAQCQADPRSTLFCKTLAASRSASGTPSGGGCCGGKGASGGCCMSRNAPTTPTTRNNPPMPAAPPPAKPSTPNALTLSCADAFTTLSRHPNFSRASDEISAWLPKLHTLPNPQELALAESRGSRAAMEVEAASVMGVLRYFDRRFAEK</sequence>
<dbReference type="GO" id="GO:0001228">
    <property type="term" value="F:DNA-binding transcription activator activity, RNA polymerase II-specific"/>
    <property type="evidence" value="ECO:0007669"/>
    <property type="project" value="TreeGrafter"/>
</dbReference>
<dbReference type="InterPro" id="IPR018287">
    <property type="entry name" value="Hap4_TF_heteromerisation"/>
</dbReference>
<dbReference type="GO" id="GO:0000976">
    <property type="term" value="F:transcription cis-regulatory region binding"/>
    <property type="evidence" value="ECO:0007669"/>
    <property type="project" value="InterPro"/>
</dbReference>
<evidence type="ECO:0000313" key="7">
    <source>
        <dbReference type="Proteomes" id="UP000191285"/>
    </source>
</evidence>
<dbReference type="Pfam" id="PF10297">
    <property type="entry name" value="Hap4_Hap_bind"/>
    <property type="match status" value="1"/>
</dbReference>
<dbReference type="STRING" id="303698.A0A1V6T025"/>
<dbReference type="AlphaFoldDB" id="A0A1V6T025"/>
<dbReference type="SUPFAM" id="SSF57959">
    <property type="entry name" value="Leucine zipper domain"/>
    <property type="match status" value="1"/>
</dbReference>
<keyword evidence="2" id="KW-0539">Nucleus</keyword>
<feature type="region of interest" description="Disordered" evidence="4">
    <location>
        <begin position="24"/>
        <end position="73"/>
    </location>
</feature>
<dbReference type="Proteomes" id="UP000191285">
    <property type="component" value="Unassembled WGS sequence"/>
</dbReference>
<evidence type="ECO:0000256" key="3">
    <source>
        <dbReference type="SAM" id="Coils"/>
    </source>
</evidence>
<protein>
    <recommendedName>
        <fullName evidence="5">BZIP domain-containing protein</fullName>
    </recommendedName>
</protein>
<dbReference type="Gene3D" id="1.20.5.170">
    <property type="match status" value="1"/>
</dbReference>
<feature type="region of interest" description="Disordered" evidence="4">
    <location>
        <begin position="229"/>
        <end position="255"/>
    </location>
</feature>
<feature type="compositionally biased region" description="Pro residues" evidence="4">
    <location>
        <begin position="431"/>
        <end position="442"/>
    </location>
</feature>
<organism evidence="6 7">
    <name type="scientific">Penicillium steckii</name>
    <dbReference type="NCBI Taxonomy" id="303698"/>
    <lineage>
        <taxon>Eukaryota</taxon>
        <taxon>Fungi</taxon>
        <taxon>Dikarya</taxon>
        <taxon>Ascomycota</taxon>
        <taxon>Pezizomycotina</taxon>
        <taxon>Eurotiomycetes</taxon>
        <taxon>Eurotiomycetidae</taxon>
        <taxon>Eurotiales</taxon>
        <taxon>Aspergillaceae</taxon>
        <taxon>Penicillium</taxon>
    </lineage>
</organism>
<accession>A0A1V6T025</accession>
<feature type="region of interest" description="Disordered" evidence="4">
    <location>
        <begin position="422"/>
        <end position="445"/>
    </location>
</feature>
<dbReference type="SMART" id="SM00338">
    <property type="entry name" value="BRLZ"/>
    <property type="match status" value="1"/>
</dbReference>
<feature type="domain" description="BZIP" evidence="5">
    <location>
        <begin position="67"/>
        <end position="82"/>
    </location>
</feature>
<dbReference type="OrthoDB" id="5374328at2759"/>
<dbReference type="EMBL" id="MLKD01000015">
    <property type="protein sequence ID" value="OQE19461.1"/>
    <property type="molecule type" value="Genomic_DNA"/>
</dbReference>
<dbReference type="PANTHER" id="PTHR40621">
    <property type="entry name" value="TRANSCRIPTION FACTOR KAPC-RELATED"/>
    <property type="match status" value="1"/>
</dbReference>
<evidence type="ECO:0000259" key="5">
    <source>
        <dbReference type="PROSITE" id="PS00036"/>
    </source>
</evidence>
<feature type="coiled-coil region" evidence="3">
    <location>
        <begin position="80"/>
        <end position="125"/>
    </location>
</feature>
<comment type="caution">
    <text evidence="6">The sequence shown here is derived from an EMBL/GenBank/DDBJ whole genome shotgun (WGS) entry which is preliminary data.</text>
</comment>
<dbReference type="InterPro" id="IPR046347">
    <property type="entry name" value="bZIP_sf"/>
</dbReference>
<proteinExistence type="predicted"/>
<evidence type="ECO:0000256" key="2">
    <source>
        <dbReference type="ARBA" id="ARBA00023242"/>
    </source>
</evidence>
<dbReference type="FunFam" id="1.20.5.170:FF:000102">
    <property type="entry name" value="bZIP transcription factor hapX"/>
    <property type="match status" value="1"/>
</dbReference>